<evidence type="ECO:0000256" key="4">
    <source>
        <dbReference type="ARBA" id="ARBA00023180"/>
    </source>
</evidence>
<dbReference type="GO" id="GO:0004065">
    <property type="term" value="F:arylsulfatase activity"/>
    <property type="evidence" value="ECO:0007669"/>
    <property type="project" value="UniProtKB-UniRule"/>
</dbReference>
<dbReference type="KEGG" id="psco:LY89DRAFT_682887"/>
<dbReference type="OrthoDB" id="96314at2759"/>
<reference evidence="9 10" key="1">
    <citation type="submission" date="2015-10" db="EMBL/GenBank/DDBJ databases">
        <title>Full genome of DAOMC 229536 Phialocephala scopiformis, a fungal endophyte of spruce producing the potent anti-insectan compound rugulosin.</title>
        <authorList>
            <consortium name="DOE Joint Genome Institute"/>
            <person name="Walker A.K."/>
            <person name="Frasz S.L."/>
            <person name="Seifert K.A."/>
            <person name="Miller J.D."/>
            <person name="Mondo S.J."/>
            <person name="Labutti K."/>
            <person name="Lipzen A."/>
            <person name="Dockter R."/>
            <person name="Kennedy M."/>
            <person name="Grigoriev I.V."/>
            <person name="Spatafora J.W."/>
        </authorList>
    </citation>
    <scope>NUCLEOTIDE SEQUENCE [LARGE SCALE GENOMIC DNA]</scope>
    <source>
        <strain evidence="9 10">CBS 120377</strain>
    </source>
</reference>
<keyword evidence="3 5" id="KW-0378">Hydrolase</keyword>
<dbReference type="FunFam" id="3.40.720.10:FF:000051">
    <property type="entry name" value="Arylsulfatase"/>
    <property type="match status" value="1"/>
</dbReference>
<dbReference type="EMBL" id="KQ947410">
    <property type="protein sequence ID" value="KUJ20102.1"/>
    <property type="molecule type" value="Genomic_DNA"/>
</dbReference>
<dbReference type="InterPro" id="IPR000917">
    <property type="entry name" value="Sulfatase_N"/>
</dbReference>
<evidence type="ECO:0000256" key="1">
    <source>
        <dbReference type="ARBA" id="ARBA00008779"/>
    </source>
</evidence>
<dbReference type="InterPro" id="IPR024607">
    <property type="entry name" value="Sulfatase_CS"/>
</dbReference>
<evidence type="ECO:0000259" key="8">
    <source>
        <dbReference type="Pfam" id="PF00884"/>
    </source>
</evidence>
<feature type="chain" id="PRO_5008268320" description="Arylsulfatase" evidence="7">
    <location>
        <begin position="19"/>
        <end position="589"/>
    </location>
</feature>
<evidence type="ECO:0000256" key="3">
    <source>
        <dbReference type="ARBA" id="ARBA00022801"/>
    </source>
</evidence>
<keyword evidence="2 7" id="KW-0732">Signal</keyword>
<dbReference type="EC" id="3.1.6.1" evidence="5"/>
<dbReference type="Proteomes" id="UP000070700">
    <property type="component" value="Unassembled WGS sequence"/>
</dbReference>
<evidence type="ECO:0000313" key="9">
    <source>
        <dbReference type="EMBL" id="KUJ20102.1"/>
    </source>
</evidence>
<dbReference type="PANTHER" id="PTHR43108">
    <property type="entry name" value="N-ACETYLGLUCOSAMINE-6-SULFATASE FAMILY MEMBER"/>
    <property type="match status" value="1"/>
</dbReference>
<evidence type="ECO:0000313" key="10">
    <source>
        <dbReference type="Proteomes" id="UP000070700"/>
    </source>
</evidence>
<feature type="modified residue" description="3-oxoalanine (Cys)" evidence="6">
    <location>
        <position position="75"/>
    </location>
</feature>
<sequence>MKFIQSLALAFAASAVASEQQLPLQHGDQRPNIVVILTDDQDLHMDSISYMPLLKKHVIDQGTFYKSHYCTTAICCPSRVTLWTGRNAHNTNVTDVFPPYGGYPKFVAQGWNSNWLPVWLQAAGYSTYYTGKLFNSHTVDNWNNPHPSGWTSSDFLLDPHTYQYLNATFQRNDRPPVSHEGEYSTDVLAEKAYGLLEEGVNLRQPFFLTIAPVAPHSDVNASTFVKPGTGKDLDGIIMNAPIPADRHKHLFPEAMVPRTANFNPDKPSSVSWLSRLDKLTDEVVAYNDNFYRRRLQALQAVDEIVEGIVTRLEDYGILDNTYIIYSTDNGYHISQHRLNPGKECSFEEDINIPLIIRGPHVPIGETKVVTAHADLAPTILKIASAKEGWSGLDGSPIPLSEKELEDSKSSRQEHVNVEFWGRGIPEGIYKFSLDDGKIVAYAPNNTYKALRIISSSYNLLYTVWCSNEHELYDLNTDPGQLKNLYPTSKFLPEQNLLGIPLSKVLPRLDALLMVTKSCKGQTCVNPWSVIHPAGNVKTLGDALNPRFDGFYTSISESVRFDKCELGYILESEGPQSVAIFQDDTGGSEL</sequence>
<evidence type="ECO:0000256" key="5">
    <source>
        <dbReference type="PIRNR" id="PIRNR000972"/>
    </source>
</evidence>
<dbReference type="PROSITE" id="PS00523">
    <property type="entry name" value="SULFATASE_1"/>
    <property type="match status" value="1"/>
</dbReference>
<proteinExistence type="inferred from homology"/>
<dbReference type="GO" id="GO:0008449">
    <property type="term" value="F:N-acetylglucosamine-6-sulfatase activity"/>
    <property type="evidence" value="ECO:0007669"/>
    <property type="project" value="TreeGrafter"/>
</dbReference>
<dbReference type="STRING" id="149040.A0A194XJY8"/>
<feature type="signal peptide" evidence="7">
    <location>
        <begin position="1"/>
        <end position="18"/>
    </location>
</feature>
<dbReference type="GO" id="GO:0005539">
    <property type="term" value="F:glycosaminoglycan binding"/>
    <property type="evidence" value="ECO:0007669"/>
    <property type="project" value="TreeGrafter"/>
</dbReference>
<protein>
    <recommendedName>
        <fullName evidence="5">Arylsulfatase</fullName>
        <shortName evidence="5">AS</shortName>
        <ecNumber evidence="5">3.1.6.1</ecNumber>
    </recommendedName>
    <alternativeName>
        <fullName evidence="5">Aryl-sulfate sulphohydrolase</fullName>
    </alternativeName>
</protein>
<dbReference type="CDD" id="cd16147">
    <property type="entry name" value="G6S"/>
    <property type="match status" value="1"/>
</dbReference>
<dbReference type="InterPro" id="IPR017850">
    <property type="entry name" value="Alkaline_phosphatase_core_sf"/>
</dbReference>
<dbReference type="Pfam" id="PF00884">
    <property type="entry name" value="Sulfatase"/>
    <property type="match status" value="1"/>
</dbReference>
<gene>
    <name evidence="9" type="ORF">LY89DRAFT_682887</name>
</gene>
<dbReference type="SUPFAM" id="SSF53649">
    <property type="entry name" value="Alkaline phosphatase-like"/>
    <property type="match status" value="1"/>
</dbReference>
<comment type="PTM">
    <text evidence="6">The conversion to 3-oxoalanine (also known as C-formylglycine, FGly), of a serine or cysteine residue in prokaryotes and of a cysteine residue in eukaryotes, is critical for catalytic activity.</text>
</comment>
<dbReference type="InParanoid" id="A0A194XJY8"/>
<dbReference type="Gene3D" id="3.40.720.10">
    <property type="entry name" value="Alkaline Phosphatase, subunit A"/>
    <property type="match status" value="1"/>
</dbReference>
<keyword evidence="10" id="KW-1185">Reference proteome</keyword>
<keyword evidence="4" id="KW-0325">Glycoprotein</keyword>
<dbReference type="RefSeq" id="XP_018074457.1">
    <property type="nucleotide sequence ID" value="XM_018214592.1"/>
</dbReference>
<dbReference type="GeneID" id="28824318"/>
<name>A0A194XJY8_MOLSC</name>
<evidence type="ECO:0000256" key="6">
    <source>
        <dbReference type="PIRSR" id="PIRSR000972-50"/>
    </source>
</evidence>
<comment type="catalytic activity">
    <reaction evidence="5">
        <text>an aryl sulfate + H2O = a phenol + sulfate + H(+)</text>
        <dbReference type="Rhea" id="RHEA:17261"/>
        <dbReference type="ChEBI" id="CHEBI:15377"/>
        <dbReference type="ChEBI" id="CHEBI:15378"/>
        <dbReference type="ChEBI" id="CHEBI:16189"/>
        <dbReference type="ChEBI" id="CHEBI:33853"/>
        <dbReference type="ChEBI" id="CHEBI:140317"/>
        <dbReference type="EC" id="3.1.6.1"/>
    </reaction>
</comment>
<dbReference type="InterPro" id="IPR012083">
    <property type="entry name" value="Arylsulfatase"/>
</dbReference>
<feature type="domain" description="Sulfatase N-terminal" evidence="8">
    <location>
        <begin position="31"/>
        <end position="383"/>
    </location>
</feature>
<evidence type="ECO:0000256" key="7">
    <source>
        <dbReference type="SAM" id="SignalP"/>
    </source>
</evidence>
<dbReference type="GO" id="GO:0018958">
    <property type="term" value="P:phenol-containing compound metabolic process"/>
    <property type="evidence" value="ECO:0007669"/>
    <property type="project" value="InterPro"/>
</dbReference>
<dbReference type="PIRSF" id="PIRSF000972">
    <property type="entry name" value="Arylsulf_plant"/>
    <property type="match status" value="1"/>
</dbReference>
<organism evidence="9 10">
    <name type="scientific">Mollisia scopiformis</name>
    <name type="common">Conifer needle endophyte fungus</name>
    <name type="synonym">Phialocephala scopiformis</name>
    <dbReference type="NCBI Taxonomy" id="149040"/>
    <lineage>
        <taxon>Eukaryota</taxon>
        <taxon>Fungi</taxon>
        <taxon>Dikarya</taxon>
        <taxon>Ascomycota</taxon>
        <taxon>Pezizomycotina</taxon>
        <taxon>Leotiomycetes</taxon>
        <taxon>Helotiales</taxon>
        <taxon>Mollisiaceae</taxon>
        <taxon>Mollisia</taxon>
    </lineage>
</organism>
<dbReference type="PANTHER" id="PTHR43108:SF8">
    <property type="entry name" value="SD21168P"/>
    <property type="match status" value="1"/>
</dbReference>
<dbReference type="AlphaFoldDB" id="A0A194XJY8"/>
<evidence type="ECO:0000256" key="2">
    <source>
        <dbReference type="ARBA" id="ARBA00022729"/>
    </source>
</evidence>
<accession>A0A194XJY8</accession>
<comment type="similarity">
    <text evidence="1 5">Belongs to the sulfatase family.</text>
</comment>